<accession>A0A7G9RVG1</accession>
<dbReference type="CDD" id="cd06174">
    <property type="entry name" value="MFS"/>
    <property type="match status" value="1"/>
</dbReference>
<dbReference type="KEGG" id="drg:H9K76_11155"/>
<keyword evidence="5 6" id="KW-0472">Membrane</keyword>
<dbReference type="SUPFAM" id="SSF103473">
    <property type="entry name" value="MFS general substrate transporter"/>
    <property type="match status" value="1"/>
</dbReference>
<evidence type="ECO:0000256" key="3">
    <source>
        <dbReference type="ARBA" id="ARBA00022692"/>
    </source>
</evidence>
<keyword evidence="2" id="KW-1003">Cell membrane</keyword>
<reference evidence="8 9" key="1">
    <citation type="submission" date="2020-08" db="EMBL/GenBank/DDBJ databases">
        <title>Genome sequence of Diaphorobacter ruginosibacter DSM 27467T.</title>
        <authorList>
            <person name="Hyun D.-W."/>
            <person name="Bae J.-W."/>
        </authorList>
    </citation>
    <scope>NUCLEOTIDE SEQUENCE [LARGE SCALE GENOMIC DNA]</scope>
    <source>
        <strain evidence="8 9">DSM 27467</strain>
    </source>
</reference>
<sequence length="409" mass="42352">MHTTASAEPSRSPSLDVLAISLVILAGVVSALHVGKAPIAVPELQQDFGRTLAGLSWVMSVFPFVGLLGGLIAGLLVQSRGDRRMLVLGLLVLGVSSMAGIALPRYDWLIATRIVEGLGFLLIVVSAPSVLNRLVIGGRRSVIFGIWSCFMSAGIAVSMLLGPQLGNWHALWIVDGALAIVMALCVVLRVSPAPPPPRRPGTQANAPTVGDDIRSVLTTRASVLLALGFGVYNLQFFAFMSFMPSFLMERVGLTLAQAGVAAATIIASNMIGNLAAGVCLQRGVKPGVLMALTFVTTGVIGALIYLPGTPAAALIPLSFLFSSLAGFIPATIITTAPRAVPRAELAPIGLGLMMQGNYLGQVSGPILLGALMGLFGWTSAGMQIAAAGMAGVFIGLAFEGARRRAAVDF</sequence>
<evidence type="ECO:0000256" key="6">
    <source>
        <dbReference type="SAM" id="Phobius"/>
    </source>
</evidence>
<feature type="transmembrane region" description="Helical" evidence="6">
    <location>
        <begin position="168"/>
        <end position="190"/>
    </location>
</feature>
<evidence type="ECO:0000313" key="8">
    <source>
        <dbReference type="EMBL" id="QNN59586.1"/>
    </source>
</evidence>
<comment type="subcellular location">
    <subcellularLocation>
        <location evidence="1">Cell membrane</location>
        <topology evidence="1">Multi-pass membrane protein</topology>
    </subcellularLocation>
</comment>
<feature type="transmembrane region" description="Helical" evidence="6">
    <location>
        <begin position="110"/>
        <end position="130"/>
    </location>
</feature>
<name>A0A7G9RVG1_9BURK</name>
<organism evidence="8 9">
    <name type="scientific">Diaphorobacter ruginosibacter</name>
    <dbReference type="NCBI Taxonomy" id="1715720"/>
    <lineage>
        <taxon>Bacteria</taxon>
        <taxon>Pseudomonadati</taxon>
        <taxon>Pseudomonadota</taxon>
        <taxon>Betaproteobacteria</taxon>
        <taxon>Burkholderiales</taxon>
        <taxon>Comamonadaceae</taxon>
        <taxon>Diaphorobacter</taxon>
    </lineage>
</organism>
<dbReference type="AlphaFoldDB" id="A0A7G9RVG1"/>
<evidence type="ECO:0000256" key="4">
    <source>
        <dbReference type="ARBA" id="ARBA00022989"/>
    </source>
</evidence>
<dbReference type="GO" id="GO:0005886">
    <property type="term" value="C:plasma membrane"/>
    <property type="evidence" value="ECO:0007669"/>
    <property type="project" value="UniProtKB-SubCell"/>
</dbReference>
<dbReference type="EMBL" id="CP060714">
    <property type="protein sequence ID" value="QNN59586.1"/>
    <property type="molecule type" value="Genomic_DNA"/>
</dbReference>
<keyword evidence="3 6" id="KW-0812">Transmembrane</keyword>
<gene>
    <name evidence="8" type="ORF">H9K76_11155</name>
</gene>
<dbReference type="PANTHER" id="PTHR43124:SF3">
    <property type="entry name" value="CHLORAMPHENICOL EFFLUX PUMP RV0191"/>
    <property type="match status" value="1"/>
</dbReference>
<dbReference type="PANTHER" id="PTHR43124">
    <property type="entry name" value="PURINE EFFLUX PUMP PBUE"/>
    <property type="match status" value="1"/>
</dbReference>
<evidence type="ECO:0000256" key="5">
    <source>
        <dbReference type="ARBA" id="ARBA00023136"/>
    </source>
</evidence>
<dbReference type="Pfam" id="PF07690">
    <property type="entry name" value="MFS_1"/>
    <property type="match status" value="1"/>
</dbReference>
<dbReference type="GO" id="GO:0022857">
    <property type="term" value="F:transmembrane transporter activity"/>
    <property type="evidence" value="ECO:0007669"/>
    <property type="project" value="InterPro"/>
</dbReference>
<feature type="transmembrane region" description="Helical" evidence="6">
    <location>
        <begin position="383"/>
        <end position="401"/>
    </location>
</feature>
<proteinExistence type="predicted"/>
<feature type="transmembrane region" description="Helical" evidence="6">
    <location>
        <begin position="15"/>
        <end position="35"/>
    </location>
</feature>
<feature type="transmembrane region" description="Helical" evidence="6">
    <location>
        <begin position="223"/>
        <end position="243"/>
    </location>
</feature>
<feature type="transmembrane region" description="Helical" evidence="6">
    <location>
        <begin position="313"/>
        <end position="337"/>
    </location>
</feature>
<feature type="transmembrane region" description="Helical" evidence="6">
    <location>
        <begin position="288"/>
        <end position="307"/>
    </location>
</feature>
<feature type="transmembrane region" description="Helical" evidence="6">
    <location>
        <begin position="142"/>
        <end position="162"/>
    </location>
</feature>
<dbReference type="PROSITE" id="PS50850">
    <property type="entry name" value="MFS"/>
    <property type="match status" value="1"/>
</dbReference>
<keyword evidence="4 6" id="KW-1133">Transmembrane helix</keyword>
<dbReference type="Proteomes" id="UP000515811">
    <property type="component" value="Chromosome"/>
</dbReference>
<dbReference type="InterPro" id="IPR020846">
    <property type="entry name" value="MFS_dom"/>
</dbReference>
<feature type="transmembrane region" description="Helical" evidence="6">
    <location>
        <begin position="255"/>
        <end position="276"/>
    </location>
</feature>
<evidence type="ECO:0000259" key="7">
    <source>
        <dbReference type="PROSITE" id="PS50850"/>
    </source>
</evidence>
<dbReference type="Gene3D" id="1.20.1250.20">
    <property type="entry name" value="MFS general substrate transporter like domains"/>
    <property type="match status" value="1"/>
</dbReference>
<feature type="transmembrane region" description="Helical" evidence="6">
    <location>
        <begin position="55"/>
        <end position="77"/>
    </location>
</feature>
<evidence type="ECO:0000256" key="2">
    <source>
        <dbReference type="ARBA" id="ARBA00022475"/>
    </source>
</evidence>
<feature type="transmembrane region" description="Helical" evidence="6">
    <location>
        <begin position="86"/>
        <end position="104"/>
    </location>
</feature>
<evidence type="ECO:0000313" key="9">
    <source>
        <dbReference type="Proteomes" id="UP000515811"/>
    </source>
</evidence>
<dbReference type="InterPro" id="IPR011701">
    <property type="entry name" value="MFS"/>
</dbReference>
<protein>
    <submittedName>
        <fullName evidence="8">MFS transporter</fullName>
    </submittedName>
</protein>
<feature type="transmembrane region" description="Helical" evidence="6">
    <location>
        <begin position="358"/>
        <end position="377"/>
    </location>
</feature>
<dbReference type="InterPro" id="IPR036259">
    <property type="entry name" value="MFS_trans_sf"/>
</dbReference>
<keyword evidence="9" id="KW-1185">Reference proteome</keyword>
<evidence type="ECO:0000256" key="1">
    <source>
        <dbReference type="ARBA" id="ARBA00004651"/>
    </source>
</evidence>
<dbReference type="InterPro" id="IPR050189">
    <property type="entry name" value="MFS_Efflux_Transporters"/>
</dbReference>
<feature type="domain" description="Major facilitator superfamily (MFS) profile" evidence="7">
    <location>
        <begin position="19"/>
        <end position="403"/>
    </location>
</feature>